<dbReference type="EC" id="2.4.2.10" evidence="2 7"/>
<dbReference type="GO" id="GO:0000287">
    <property type="term" value="F:magnesium ion binding"/>
    <property type="evidence" value="ECO:0007669"/>
    <property type="project" value="UniProtKB-UniRule"/>
</dbReference>
<keyword evidence="10" id="KW-1185">Reference proteome</keyword>
<feature type="binding site" evidence="7">
    <location>
        <position position="130"/>
    </location>
    <ligand>
        <name>orotate</name>
        <dbReference type="ChEBI" id="CHEBI:30839"/>
    </ligand>
</feature>
<dbReference type="RefSeq" id="WP_072282796.1">
    <property type="nucleotide sequence ID" value="NZ_CP015519.1"/>
</dbReference>
<keyword evidence="4 7" id="KW-0808">Transferase</keyword>
<dbReference type="UniPathway" id="UPA00070">
    <property type="reaction ID" value="UER00119"/>
</dbReference>
<reference evidence="9 10" key="1">
    <citation type="journal article" date="2017" name="Genome Announc.">
        <title>Complete Genome Sequences of Two Acetylene-Fermenting Pelobacter acetylenicus Strains.</title>
        <authorList>
            <person name="Sutton J.M."/>
            <person name="Baesman S.M."/>
            <person name="Fierst J.L."/>
            <person name="Poret-Peterson A.T."/>
            <person name="Oremland R.S."/>
            <person name="Dunlap D.S."/>
            <person name="Akob D.M."/>
        </authorList>
    </citation>
    <scope>NUCLEOTIDE SEQUENCE [LARGE SCALE GENOMIC DNA]</scope>
    <source>
        <strain evidence="9 10">SFB93</strain>
    </source>
</reference>
<dbReference type="EMBL" id="CP015519">
    <property type="protein sequence ID" value="APG26835.1"/>
    <property type="molecule type" value="Genomic_DNA"/>
</dbReference>
<comment type="caution">
    <text evidence="7">Lacks conserved residue(s) required for the propagation of feature annotation.</text>
</comment>
<dbReference type="InterPro" id="IPR000836">
    <property type="entry name" value="PRTase_dom"/>
</dbReference>
<dbReference type="KEGG" id="pef:A7E78_02605"/>
<evidence type="ECO:0000256" key="7">
    <source>
        <dbReference type="HAMAP-Rule" id="MF_01208"/>
    </source>
</evidence>
<dbReference type="CDD" id="cd06223">
    <property type="entry name" value="PRTases_typeI"/>
    <property type="match status" value="1"/>
</dbReference>
<evidence type="ECO:0000256" key="5">
    <source>
        <dbReference type="ARBA" id="ARBA00022842"/>
    </source>
</evidence>
<keyword evidence="5 7" id="KW-0460">Magnesium</keyword>
<organism evidence="9 10">
    <name type="scientific">Syntrophotalea acetylenivorans</name>
    <dbReference type="NCBI Taxonomy" id="1842532"/>
    <lineage>
        <taxon>Bacteria</taxon>
        <taxon>Pseudomonadati</taxon>
        <taxon>Thermodesulfobacteriota</taxon>
        <taxon>Desulfuromonadia</taxon>
        <taxon>Desulfuromonadales</taxon>
        <taxon>Syntrophotaleaceae</taxon>
        <taxon>Syntrophotalea</taxon>
    </lineage>
</organism>
<proteinExistence type="inferred from homology"/>
<gene>
    <name evidence="7" type="primary">pyrE</name>
    <name evidence="9" type="ORF">A7E78_02605</name>
</gene>
<dbReference type="GO" id="GO:0004588">
    <property type="term" value="F:orotate phosphoribosyltransferase activity"/>
    <property type="evidence" value="ECO:0007669"/>
    <property type="project" value="UniProtKB-UniRule"/>
</dbReference>
<comment type="cofactor">
    <cofactor evidence="7">
        <name>Mg(2+)</name>
        <dbReference type="ChEBI" id="CHEBI:18420"/>
    </cofactor>
</comment>
<evidence type="ECO:0000313" key="9">
    <source>
        <dbReference type="EMBL" id="APG26835.1"/>
    </source>
</evidence>
<dbReference type="PANTHER" id="PTHR19278">
    <property type="entry name" value="OROTATE PHOSPHORIBOSYLTRANSFERASE"/>
    <property type="match status" value="1"/>
</dbReference>
<keyword evidence="3 7" id="KW-0328">Glycosyltransferase</keyword>
<evidence type="ECO:0000256" key="4">
    <source>
        <dbReference type="ARBA" id="ARBA00022679"/>
    </source>
</evidence>
<dbReference type="SUPFAM" id="SSF53271">
    <property type="entry name" value="PRTase-like"/>
    <property type="match status" value="1"/>
</dbReference>
<dbReference type="GO" id="GO:0044205">
    <property type="term" value="P:'de novo' UMP biosynthetic process"/>
    <property type="evidence" value="ECO:0007669"/>
    <property type="project" value="UniProtKB-UniRule"/>
</dbReference>
<accession>A0A1L3GLQ9</accession>
<sequence length="187" mass="20043">MTTERDELKQIVRQVSYEEREVTLASGRKSTFYFDGKQTTLHPRGAVLVGKAFFDELKHFPGPIDGVGGLTMGADPIATALSMTSSLAGDPIPAFIIRKEPKGHGTGQWLEGRKNLAPGARVVIVEDVLTTGGSALKAVERAREEGLEVVGIISLVDREEGGREAVEAQGLALRAIFTKSQVVGDNN</sequence>
<evidence type="ECO:0000256" key="1">
    <source>
        <dbReference type="ARBA" id="ARBA00004889"/>
    </source>
</evidence>
<dbReference type="PANTHER" id="PTHR19278:SF9">
    <property type="entry name" value="URIDINE 5'-MONOPHOSPHATE SYNTHASE"/>
    <property type="match status" value="1"/>
</dbReference>
<evidence type="ECO:0000256" key="2">
    <source>
        <dbReference type="ARBA" id="ARBA00011971"/>
    </source>
</evidence>
<feature type="binding site" evidence="7">
    <location>
        <position position="104"/>
    </location>
    <ligand>
        <name>5-phospho-alpha-D-ribose 1-diphosphate</name>
        <dbReference type="ChEBI" id="CHEBI:58017"/>
        <note>ligand shared between dimeric partners</note>
    </ligand>
</feature>
<feature type="binding site" description="in other chain" evidence="7">
    <location>
        <begin position="126"/>
        <end position="134"/>
    </location>
    <ligand>
        <name>5-phospho-alpha-D-ribose 1-diphosphate</name>
        <dbReference type="ChEBI" id="CHEBI:58017"/>
        <note>ligand shared between dimeric partners</note>
    </ligand>
</feature>
<dbReference type="InterPro" id="IPR029057">
    <property type="entry name" value="PRTase-like"/>
</dbReference>
<dbReference type="Pfam" id="PF00156">
    <property type="entry name" value="Pribosyltran"/>
    <property type="match status" value="1"/>
</dbReference>
<dbReference type="OrthoDB" id="9785917at2"/>
<evidence type="ECO:0000313" key="10">
    <source>
        <dbReference type="Proteomes" id="UP000182517"/>
    </source>
</evidence>
<evidence type="ECO:0000259" key="8">
    <source>
        <dbReference type="Pfam" id="PF00156"/>
    </source>
</evidence>
<dbReference type="Gene3D" id="3.40.50.2020">
    <property type="match status" value="1"/>
</dbReference>
<comment type="catalytic activity">
    <reaction evidence="7">
        <text>orotidine 5'-phosphate + diphosphate = orotate + 5-phospho-alpha-D-ribose 1-diphosphate</text>
        <dbReference type="Rhea" id="RHEA:10380"/>
        <dbReference type="ChEBI" id="CHEBI:30839"/>
        <dbReference type="ChEBI" id="CHEBI:33019"/>
        <dbReference type="ChEBI" id="CHEBI:57538"/>
        <dbReference type="ChEBI" id="CHEBI:58017"/>
        <dbReference type="EC" id="2.4.2.10"/>
    </reaction>
</comment>
<comment type="similarity">
    <text evidence="7">Belongs to the purine/pyrimidine phosphoribosyltransferase family. PyrE subfamily.</text>
</comment>
<dbReference type="GO" id="GO:0019856">
    <property type="term" value="P:pyrimidine nucleobase biosynthetic process"/>
    <property type="evidence" value="ECO:0007669"/>
    <property type="project" value="TreeGrafter"/>
</dbReference>
<dbReference type="HAMAP" id="MF_01208">
    <property type="entry name" value="PyrE"/>
    <property type="match status" value="1"/>
</dbReference>
<feature type="domain" description="Phosphoribosyltransferase" evidence="8">
    <location>
        <begin position="42"/>
        <end position="163"/>
    </location>
</feature>
<feature type="binding site" evidence="7">
    <location>
        <position position="98"/>
    </location>
    <ligand>
        <name>5-phospho-alpha-D-ribose 1-diphosphate</name>
        <dbReference type="ChEBI" id="CHEBI:58017"/>
        <note>ligand shared between dimeric partners</note>
    </ligand>
</feature>
<evidence type="ECO:0000256" key="3">
    <source>
        <dbReference type="ARBA" id="ARBA00022676"/>
    </source>
</evidence>
<feature type="binding site" description="in other chain" evidence="7">
    <location>
        <position position="99"/>
    </location>
    <ligand>
        <name>5-phospho-alpha-D-ribose 1-diphosphate</name>
        <dbReference type="ChEBI" id="CHEBI:58017"/>
        <note>ligand shared between dimeric partners</note>
    </ligand>
</feature>
<evidence type="ECO:0000256" key="6">
    <source>
        <dbReference type="ARBA" id="ARBA00022975"/>
    </source>
</evidence>
<name>A0A1L3GLQ9_9BACT</name>
<dbReference type="NCBIfam" id="TIGR00336">
    <property type="entry name" value="pyrE"/>
    <property type="match status" value="1"/>
</dbReference>
<dbReference type="AlphaFoldDB" id="A0A1L3GLQ9"/>
<comment type="function">
    <text evidence="7">Catalyzes the transfer of a ribosyl phosphate group from 5-phosphoribose 1-diphosphate to orotate, leading to the formation of orotidine monophosphate (OMP).</text>
</comment>
<protein>
    <recommendedName>
        <fullName evidence="2 7">Orotate phosphoribosyltransferase</fullName>
        <shortName evidence="7">OPRT</shortName>
        <shortName evidence="7">OPRTase</shortName>
        <ecNumber evidence="2 7">2.4.2.10</ecNumber>
    </recommendedName>
</protein>
<comment type="pathway">
    <text evidence="1 7">Pyrimidine metabolism; UMP biosynthesis via de novo pathway; UMP from orotate: step 1/2.</text>
</comment>
<feature type="binding site" evidence="7">
    <location>
        <position position="102"/>
    </location>
    <ligand>
        <name>5-phospho-alpha-D-ribose 1-diphosphate</name>
        <dbReference type="ChEBI" id="CHEBI:58017"/>
        <note>ligand shared between dimeric partners</note>
    </ligand>
</feature>
<dbReference type="InterPro" id="IPR004467">
    <property type="entry name" value="Or_phspho_trans_dom"/>
</dbReference>
<comment type="subunit">
    <text evidence="7">Homodimer.</text>
</comment>
<dbReference type="Proteomes" id="UP000182517">
    <property type="component" value="Chromosome"/>
</dbReference>
<dbReference type="InterPro" id="IPR023031">
    <property type="entry name" value="OPRT"/>
</dbReference>
<dbReference type="FunFam" id="3.40.50.2020:FF:000029">
    <property type="entry name" value="Orotate phosphoribosyltransferase"/>
    <property type="match status" value="1"/>
</dbReference>
<dbReference type="STRING" id="1842532.A7E78_02605"/>
<feature type="binding site" evidence="7">
    <location>
        <position position="158"/>
    </location>
    <ligand>
        <name>orotate</name>
        <dbReference type="ChEBI" id="CHEBI:30839"/>
    </ligand>
</feature>
<keyword evidence="6 7" id="KW-0665">Pyrimidine biosynthesis</keyword>